<feature type="domain" description="MTTase N-terminal" evidence="9">
    <location>
        <begin position="12"/>
        <end position="120"/>
    </location>
</feature>
<evidence type="ECO:0000259" key="10">
    <source>
        <dbReference type="PROSITE" id="PS51918"/>
    </source>
</evidence>
<evidence type="ECO:0000256" key="1">
    <source>
        <dbReference type="ARBA" id="ARBA00001966"/>
    </source>
</evidence>
<dbReference type="Proteomes" id="UP000262325">
    <property type="component" value="Unassembled WGS sequence"/>
</dbReference>
<dbReference type="InterPro" id="IPR006638">
    <property type="entry name" value="Elp3/MiaA/NifB-like_rSAM"/>
</dbReference>
<dbReference type="InterPro" id="IPR006467">
    <property type="entry name" value="MiaB-like_bact"/>
</dbReference>
<dbReference type="CDD" id="cd01335">
    <property type="entry name" value="Radical_SAM"/>
    <property type="match status" value="1"/>
</dbReference>
<evidence type="ECO:0000313" key="11">
    <source>
        <dbReference type="EMBL" id="HCW92955.1"/>
    </source>
</evidence>
<dbReference type="InterPro" id="IPR005839">
    <property type="entry name" value="Methylthiotransferase"/>
</dbReference>
<evidence type="ECO:0000256" key="5">
    <source>
        <dbReference type="ARBA" id="ARBA00022691"/>
    </source>
</evidence>
<keyword evidence="2" id="KW-0004">4Fe-4S</keyword>
<keyword evidence="5" id="KW-0949">S-adenosyl-L-methionine</keyword>
<dbReference type="Pfam" id="PF04055">
    <property type="entry name" value="Radical_SAM"/>
    <property type="match status" value="1"/>
</dbReference>
<dbReference type="PROSITE" id="PS51918">
    <property type="entry name" value="RADICAL_SAM"/>
    <property type="match status" value="1"/>
</dbReference>
<dbReference type="EMBL" id="DPPF01000091">
    <property type="protein sequence ID" value="HCW92955.1"/>
    <property type="molecule type" value="Genomic_DNA"/>
</dbReference>
<dbReference type="SMART" id="SM00729">
    <property type="entry name" value="Elp3"/>
    <property type="match status" value="1"/>
</dbReference>
<dbReference type="NCBIfam" id="TIGR01579">
    <property type="entry name" value="MiaB-like-C"/>
    <property type="match status" value="1"/>
</dbReference>
<name>A0A3D5QAS3_FLESI</name>
<keyword evidence="4 11" id="KW-0808">Transferase</keyword>
<evidence type="ECO:0000256" key="4">
    <source>
        <dbReference type="ARBA" id="ARBA00022679"/>
    </source>
</evidence>
<dbReference type="PROSITE" id="PS01278">
    <property type="entry name" value="MTTASE_RADICAL"/>
    <property type="match status" value="1"/>
</dbReference>
<keyword evidence="3" id="KW-0963">Cytoplasm</keyword>
<evidence type="ECO:0000259" key="9">
    <source>
        <dbReference type="PROSITE" id="PS51449"/>
    </source>
</evidence>
<keyword evidence="6" id="KW-0479">Metal-binding</keyword>
<dbReference type="AlphaFoldDB" id="A0A3D5QAS3"/>
<dbReference type="InterPro" id="IPR007197">
    <property type="entry name" value="rSAM"/>
</dbReference>
<dbReference type="PANTHER" id="PTHR11918:SF45">
    <property type="entry name" value="THREONYLCARBAMOYLADENOSINE TRNA METHYLTHIOTRANSFERASE"/>
    <property type="match status" value="1"/>
</dbReference>
<dbReference type="NCBIfam" id="TIGR00089">
    <property type="entry name" value="MiaB/RimO family radical SAM methylthiotransferase"/>
    <property type="match status" value="1"/>
</dbReference>
<dbReference type="PROSITE" id="PS51449">
    <property type="entry name" value="MTTASE_N"/>
    <property type="match status" value="1"/>
</dbReference>
<evidence type="ECO:0000256" key="6">
    <source>
        <dbReference type="ARBA" id="ARBA00022723"/>
    </source>
</evidence>
<dbReference type="GO" id="GO:0035598">
    <property type="term" value="F:tRNA (N(6)-L-threonylcarbamoyladenosine(37)-C(2))-methylthiotransferase activity"/>
    <property type="evidence" value="ECO:0007669"/>
    <property type="project" value="TreeGrafter"/>
</dbReference>
<comment type="caution">
    <text evidence="11">The sequence shown here is derived from an EMBL/GenBank/DDBJ whole genome shotgun (WGS) entry which is preliminary data.</text>
</comment>
<dbReference type="Gene3D" id="3.40.50.12160">
    <property type="entry name" value="Methylthiotransferase, N-terminal domain"/>
    <property type="match status" value="1"/>
</dbReference>
<proteinExistence type="predicted"/>
<comment type="cofactor">
    <cofactor evidence="1">
        <name>[4Fe-4S] cluster</name>
        <dbReference type="ChEBI" id="CHEBI:49883"/>
    </cofactor>
</comment>
<dbReference type="FunFam" id="3.80.30.20:FF:000001">
    <property type="entry name" value="tRNA-2-methylthio-N(6)-dimethylallyladenosine synthase 2"/>
    <property type="match status" value="1"/>
</dbReference>
<dbReference type="SUPFAM" id="SSF102114">
    <property type="entry name" value="Radical SAM enzymes"/>
    <property type="match status" value="1"/>
</dbReference>
<dbReference type="GO" id="GO:0051539">
    <property type="term" value="F:4 iron, 4 sulfur cluster binding"/>
    <property type="evidence" value="ECO:0007669"/>
    <property type="project" value="UniProtKB-KW"/>
</dbReference>
<dbReference type="InterPro" id="IPR038135">
    <property type="entry name" value="Methylthiotransferase_N_sf"/>
</dbReference>
<dbReference type="GO" id="GO:0046872">
    <property type="term" value="F:metal ion binding"/>
    <property type="evidence" value="ECO:0007669"/>
    <property type="project" value="UniProtKB-KW"/>
</dbReference>
<dbReference type="Gene3D" id="3.80.30.20">
    <property type="entry name" value="tm_1862 like domain"/>
    <property type="match status" value="1"/>
</dbReference>
<evidence type="ECO:0000313" key="12">
    <source>
        <dbReference type="Proteomes" id="UP000262325"/>
    </source>
</evidence>
<evidence type="ECO:0000256" key="8">
    <source>
        <dbReference type="ARBA" id="ARBA00023014"/>
    </source>
</evidence>
<feature type="domain" description="Radical SAM core" evidence="10">
    <location>
        <begin position="137"/>
        <end position="366"/>
    </location>
</feature>
<organism evidence="11 12">
    <name type="scientific">Flexistipes sinusarabici</name>
    <dbReference type="NCBI Taxonomy" id="2352"/>
    <lineage>
        <taxon>Bacteria</taxon>
        <taxon>Pseudomonadati</taxon>
        <taxon>Deferribacterota</taxon>
        <taxon>Deferribacteres</taxon>
        <taxon>Deferribacterales</taxon>
        <taxon>Flexistipitaceae</taxon>
        <taxon>Flexistipes</taxon>
    </lineage>
</organism>
<evidence type="ECO:0000256" key="7">
    <source>
        <dbReference type="ARBA" id="ARBA00023004"/>
    </source>
</evidence>
<dbReference type="InterPro" id="IPR013848">
    <property type="entry name" value="Methylthiotransferase_N"/>
</dbReference>
<dbReference type="InterPro" id="IPR020612">
    <property type="entry name" value="Methylthiotransferase_CS"/>
</dbReference>
<sequence>MNTKVQYDKMTKRIFFYTFGCKVNQVEIDNLKEKALNSGYTISEDLKHTDIVVINSCTVTDKADKKFHSLIRKIKKNHPDVTIVTTGCLPEIEKNLENSDIIVPNKHKEDLFQYIGNEGSGENAKNSIIKNKGTSGSAGKTRAFIKIQDGCDSYCSYCIIPFARGNLKSRDPKSIKAEFEEKLKEGYREVVLVGIHIGNYGKDAHVSFSELVEELVQLPGDFRIRLSSIEVTEIDDRLIDLFEKYPRKICRHLHIPIQSATDKILYLMNRKYTVSEFSQTVKKIRSRLKDVNIGTDVIVGFPSETKEDFDNTAYNLYHMNFGYIHVFPYSERKGTKAAGMKDVVPPKIRKERAKFLRDVSEDLKFSYSKKYFGKKVRVLVESDGKGLTDSYLTVNLLNYAEKNTFVHAHIIGINIDGSLMGKVIDDQ</sequence>
<dbReference type="Pfam" id="PF00919">
    <property type="entry name" value="UPF0004"/>
    <property type="match status" value="1"/>
</dbReference>
<reference evidence="11 12" key="1">
    <citation type="journal article" date="2018" name="Nat. Biotechnol.">
        <title>A standardized bacterial taxonomy based on genome phylogeny substantially revises the tree of life.</title>
        <authorList>
            <person name="Parks D.H."/>
            <person name="Chuvochina M."/>
            <person name="Waite D.W."/>
            <person name="Rinke C."/>
            <person name="Skarshewski A."/>
            <person name="Chaumeil P.A."/>
            <person name="Hugenholtz P."/>
        </authorList>
    </citation>
    <scope>NUCLEOTIDE SEQUENCE [LARGE SCALE GENOMIC DNA]</scope>
    <source>
        <strain evidence="11">UBA8672</strain>
    </source>
</reference>
<dbReference type="InterPro" id="IPR058240">
    <property type="entry name" value="rSAM_sf"/>
</dbReference>
<keyword evidence="8" id="KW-0411">Iron-sulfur</keyword>
<evidence type="ECO:0000256" key="2">
    <source>
        <dbReference type="ARBA" id="ARBA00022485"/>
    </source>
</evidence>
<dbReference type="SFLD" id="SFLDS00029">
    <property type="entry name" value="Radical_SAM"/>
    <property type="match status" value="1"/>
</dbReference>
<gene>
    <name evidence="11" type="ORF">DHM44_04660</name>
</gene>
<protein>
    <submittedName>
        <fullName evidence="11">tRNA (N(6)-L-threonylcarbamoyladenosine(37)-C(2))-methylthiotransferase MtaB</fullName>
    </submittedName>
</protein>
<dbReference type="SFLD" id="SFLDG01061">
    <property type="entry name" value="methylthiotransferase"/>
    <property type="match status" value="1"/>
</dbReference>
<dbReference type="PANTHER" id="PTHR11918">
    <property type="entry name" value="RADICAL SAM PROTEINS"/>
    <property type="match status" value="1"/>
</dbReference>
<accession>A0A3D5QAS3</accession>
<dbReference type="SFLD" id="SFLDG01082">
    <property type="entry name" value="B12-binding_domain_containing"/>
    <property type="match status" value="1"/>
</dbReference>
<dbReference type="InterPro" id="IPR023404">
    <property type="entry name" value="rSAM_horseshoe"/>
</dbReference>
<evidence type="ECO:0000256" key="3">
    <source>
        <dbReference type="ARBA" id="ARBA00022490"/>
    </source>
</evidence>
<keyword evidence="7" id="KW-0408">Iron</keyword>